<accession>A0A7W7PAQ1</accession>
<reference evidence="2 3" key="1">
    <citation type="submission" date="2020-08" db="EMBL/GenBank/DDBJ databases">
        <title>Sequencing the genomes of 1000 actinobacteria strains.</title>
        <authorList>
            <person name="Klenk H.-P."/>
        </authorList>
    </citation>
    <scope>NUCLEOTIDE SEQUENCE [LARGE SCALE GENOMIC DNA]</scope>
    <source>
        <strain evidence="2 3">DSM 19079</strain>
    </source>
</reference>
<gene>
    <name evidence="2" type="ORF">BJ976_000086</name>
</gene>
<dbReference type="InterPro" id="IPR048716">
    <property type="entry name" value="Phosphatase-like_N"/>
</dbReference>
<evidence type="ECO:0000313" key="2">
    <source>
        <dbReference type="EMBL" id="MBB4881735.1"/>
    </source>
</evidence>
<dbReference type="AlphaFoldDB" id="A0A7W7PAQ1"/>
<protein>
    <recommendedName>
        <fullName evidence="1">Protein-tyrosine-phosphatase-like N-terminal domain-containing protein</fullName>
    </recommendedName>
</protein>
<sequence>MTIPLTDHHMPTTPSPLMQRHVLARVTDTLVRRFDGAVALAEVRATVEQAFADLKADARITTYLPALTEHEATRRLEALTASPTRITGSSTQLSAA</sequence>
<dbReference type="EMBL" id="JACHMC010000001">
    <property type="protein sequence ID" value="MBB4881735.1"/>
    <property type="molecule type" value="Genomic_DNA"/>
</dbReference>
<dbReference type="Pfam" id="PF21234">
    <property type="entry name" value="Phosphatase-like_N"/>
    <property type="match status" value="1"/>
</dbReference>
<name>A0A7W7PAQ1_9MICC</name>
<proteinExistence type="predicted"/>
<comment type="caution">
    <text evidence="2">The sequence shown here is derived from an EMBL/GenBank/DDBJ whole genome shotgun (WGS) entry which is preliminary data.</text>
</comment>
<evidence type="ECO:0000313" key="3">
    <source>
        <dbReference type="Proteomes" id="UP000560081"/>
    </source>
</evidence>
<dbReference type="RefSeq" id="WP_229667479.1">
    <property type="nucleotide sequence ID" value="NZ_BMLA01000010.1"/>
</dbReference>
<dbReference type="NCBIfam" id="NF046112">
    <property type="entry name" value="MSMEG_6209_Nter"/>
    <property type="match status" value="1"/>
</dbReference>
<feature type="domain" description="Protein-tyrosine-phosphatase-like N-terminal" evidence="1">
    <location>
        <begin position="23"/>
        <end position="79"/>
    </location>
</feature>
<keyword evidence="3" id="KW-1185">Reference proteome</keyword>
<dbReference type="Proteomes" id="UP000560081">
    <property type="component" value="Unassembled WGS sequence"/>
</dbReference>
<evidence type="ECO:0000259" key="1">
    <source>
        <dbReference type="Pfam" id="PF21234"/>
    </source>
</evidence>
<dbReference type="Gene3D" id="1.10.8.1060">
    <property type="entry name" value="Corynebacterium glutamicum thioredoxin-dependent arsenate reductase, N-terminal domain"/>
    <property type="match status" value="1"/>
</dbReference>
<organism evidence="2 3">
    <name type="scientific">Micrococcus flavus</name>
    <dbReference type="NCBI Taxonomy" id="384602"/>
    <lineage>
        <taxon>Bacteria</taxon>
        <taxon>Bacillati</taxon>
        <taxon>Actinomycetota</taxon>
        <taxon>Actinomycetes</taxon>
        <taxon>Micrococcales</taxon>
        <taxon>Micrococcaceae</taxon>
        <taxon>Micrococcus</taxon>
    </lineage>
</organism>